<dbReference type="EMBL" id="CP080507">
    <property type="protein sequence ID" value="QYM79903.1"/>
    <property type="molecule type" value="Genomic_DNA"/>
</dbReference>
<keyword evidence="2" id="KW-1185">Reference proteome</keyword>
<proteinExistence type="predicted"/>
<organism evidence="1 2">
    <name type="scientific">Horticoccus luteus</name>
    <dbReference type="NCBI Taxonomy" id="2862869"/>
    <lineage>
        <taxon>Bacteria</taxon>
        <taxon>Pseudomonadati</taxon>
        <taxon>Verrucomicrobiota</taxon>
        <taxon>Opitutia</taxon>
        <taxon>Opitutales</taxon>
        <taxon>Opitutaceae</taxon>
        <taxon>Horticoccus</taxon>
    </lineage>
</organism>
<evidence type="ECO:0000313" key="1">
    <source>
        <dbReference type="EMBL" id="QYM79903.1"/>
    </source>
</evidence>
<reference evidence="1" key="1">
    <citation type="submission" date="2021-08" db="EMBL/GenBank/DDBJ databases">
        <title>Genome of a novel bacterium of the phylum Verrucomicrobia, Oleiharenicola sp. KSB-15.</title>
        <authorList>
            <person name="Chung J.-H."/>
            <person name="Ahn J.-H."/>
            <person name="Yoon Y."/>
            <person name="Kim D.-Y."/>
            <person name="An S.-H."/>
            <person name="Park I."/>
            <person name="Yeon J."/>
        </authorList>
    </citation>
    <scope>NUCLEOTIDE SEQUENCE</scope>
    <source>
        <strain evidence="1">KSB-15</strain>
    </source>
</reference>
<dbReference type="RefSeq" id="WP_220164342.1">
    <property type="nucleotide sequence ID" value="NZ_CP080507.1"/>
</dbReference>
<dbReference type="Proteomes" id="UP000825051">
    <property type="component" value="Chromosome"/>
</dbReference>
<name>A0A8F9TX70_9BACT</name>
<dbReference type="AlphaFoldDB" id="A0A8F9TX70"/>
<accession>A0A8F9TX70</accession>
<protein>
    <submittedName>
        <fullName evidence="1">Uncharacterized protein</fullName>
    </submittedName>
</protein>
<gene>
    <name evidence="1" type="ORF">K0B96_04605</name>
</gene>
<sequence>MARVFLLSPAHAGGRRATYLFNPAATFALARRLHAGEAVALGEIFEFLSGLYFRGKRAYAAVFGGSLAGGAGSWVITTTRGLMPTETPVTLRELQELGAVDIDAGEPRYREPLIESAKELADRETADLVLLGSISTTKYVEPLSAVFGERLWFPAEFVGRGDMSRGALLLRRAREGRELEYQRLAGVVQRGPRARRASET</sequence>
<evidence type="ECO:0000313" key="2">
    <source>
        <dbReference type="Proteomes" id="UP000825051"/>
    </source>
</evidence>
<dbReference type="KEGG" id="ole:K0B96_04605"/>